<dbReference type="Proteomes" id="UP000784294">
    <property type="component" value="Unassembled WGS sequence"/>
</dbReference>
<evidence type="ECO:0000259" key="1">
    <source>
        <dbReference type="PROSITE" id="PS50105"/>
    </source>
</evidence>
<evidence type="ECO:0000313" key="3">
    <source>
        <dbReference type="Proteomes" id="UP000784294"/>
    </source>
</evidence>
<proteinExistence type="predicted"/>
<organism evidence="2 3">
    <name type="scientific">Protopolystoma xenopodis</name>
    <dbReference type="NCBI Taxonomy" id="117903"/>
    <lineage>
        <taxon>Eukaryota</taxon>
        <taxon>Metazoa</taxon>
        <taxon>Spiralia</taxon>
        <taxon>Lophotrochozoa</taxon>
        <taxon>Platyhelminthes</taxon>
        <taxon>Monogenea</taxon>
        <taxon>Polyopisthocotylea</taxon>
        <taxon>Polystomatidea</taxon>
        <taxon>Polystomatidae</taxon>
        <taxon>Protopolystoma</taxon>
    </lineage>
</organism>
<sequence>MPTCSPCASRQTAEAMSRGALAPAGLGLVPTSLALQSIGIAEWLRAIRMERYTTNFMCYGVTNLGLALQLTPNDLVAMGLQHPEDRQLLRFNLEAVRKRLQTVSASHLVP</sequence>
<protein>
    <recommendedName>
        <fullName evidence="1">SAM domain-containing protein</fullName>
    </recommendedName>
</protein>
<dbReference type="InterPro" id="IPR001660">
    <property type="entry name" value="SAM"/>
</dbReference>
<keyword evidence="3" id="KW-1185">Reference proteome</keyword>
<feature type="domain" description="SAM" evidence="1">
    <location>
        <begin position="40"/>
        <end position="99"/>
    </location>
</feature>
<dbReference type="PROSITE" id="PS50105">
    <property type="entry name" value="SAM_DOMAIN"/>
    <property type="match status" value="1"/>
</dbReference>
<evidence type="ECO:0000313" key="2">
    <source>
        <dbReference type="EMBL" id="VEL11931.1"/>
    </source>
</evidence>
<gene>
    <name evidence="2" type="ORF">PXEA_LOCUS5371</name>
</gene>
<comment type="caution">
    <text evidence="2">The sequence shown here is derived from an EMBL/GenBank/DDBJ whole genome shotgun (WGS) entry which is preliminary data.</text>
</comment>
<dbReference type="SUPFAM" id="SSF47769">
    <property type="entry name" value="SAM/Pointed domain"/>
    <property type="match status" value="1"/>
</dbReference>
<dbReference type="OrthoDB" id="7862313at2759"/>
<accession>A0A3S5CIX1</accession>
<dbReference type="AlphaFoldDB" id="A0A3S5CIX1"/>
<reference evidence="2" key="1">
    <citation type="submission" date="2018-11" db="EMBL/GenBank/DDBJ databases">
        <authorList>
            <consortium name="Pathogen Informatics"/>
        </authorList>
    </citation>
    <scope>NUCLEOTIDE SEQUENCE</scope>
</reference>
<name>A0A3S5CIX1_9PLAT</name>
<dbReference type="EMBL" id="CAAALY010013289">
    <property type="protein sequence ID" value="VEL11931.1"/>
    <property type="molecule type" value="Genomic_DNA"/>
</dbReference>
<dbReference type="Gene3D" id="1.10.150.50">
    <property type="entry name" value="Transcription Factor, Ets-1"/>
    <property type="match status" value="1"/>
</dbReference>
<dbReference type="InterPro" id="IPR013761">
    <property type="entry name" value="SAM/pointed_sf"/>
</dbReference>
<dbReference type="Pfam" id="PF07647">
    <property type="entry name" value="SAM_2"/>
    <property type="match status" value="1"/>
</dbReference>
<dbReference type="SMART" id="SM00454">
    <property type="entry name" value="SAM"/>
    <property type="match status" value="1"/>
</dbReference>